<dbReference type="PRINTS" id="PR00783">
    <property type="entry name" value="MINTRINSICP"/>
</dbReference>
<keyword evidence="9" id="KW-1185">Reference proteome</keyword>
<dbReference type="Pfam" id="PF00230">
    <property type="entry name" value="MIP"/>
    <property type="match status" value="1"/>
</dbReference>
<keyword evidence="6 7" id="KW-0472">Membrane</keyword>
<evidence type="ECO:0000256" key="1">
    <source>
        <dbReference type="ARBA" id="ARBA00004141"/>
    </source>
</evidence>
<dbReference type="InterPro" id="IPR023271">
    <property type="entry name" value="Aquaporin-like"/>
</dbReference>
<protein>
    <submittedName>
        <fullName evidence="8">Glycerol uptake facilitator protein</fullName>
    </submittedName>
</protein>
<dbReference type="KEGG" id="vg:41900271"/>
<dbReference type="PANTHER" id="PTHR43829:SF9">
    <property type="entry name" value="AQUAPORIN-9"/>
    <property type="match status" value="1"/>
</dbReference>
<evidence type="ECO:0000256" key="3">
    <source>
        <dbReference type="ARBA" id="ARBA00022448"/>
    </source>
</evidence>
<evidence type="ECO:0000256" key="5">
    <source>
        <dbReference type="ARBA" id="ARBA00022989"/>
    </source>
</evidence>
<feature type="transmembrane region" description="Helical" evidence="7">
    <location>
        <begin position="87"/>
        <end position="108"/>
    </location>
</feature>
<keyword evidence="3" id="KW-0813">Transport</keyword>
<sequence>MTYNLLQIFASEAISSFLAILIGLSVVANDHLLKTKGHGVGFGFIAFGFGMAFAIPLVMFGFVSAHLNPAMCLALFILDKIDVVEMGVSMAGEFLGMFLGAVAMYCMYYPHFMLRPDNDIEVANDEVFVKDQKRKLAVFATGPAVRIHRIHSFLVEVLCTTVLIACALGVYSRHTHITNKDDFLMYRSIEGITIGWLVFVLVLGMGGVTSIAANPARDFSPRLAHFILPINNKGPSNWTYSWIPIVAPFVGGVIGAYAFNLFTEITSFAI</sequence>
<dbReference type="Gene3D" id="1.20.1080.10">
    <property type="entry name" value="Glycerol uptake facilitator protein"/>
    <property type="match status" value="1"/>
</dbReference>
<dbReference type="InterPro" id="IPR000425">
    <property type="entry name" value="MIP"/>
</dbReference>
<feature type="transmembrane region" description="Helical" evidence="7">
    <location>
        <begin position="6"/>
        <end position="28"/>
    </location>
</feature>
<evidence type="ECO:0000256" key="7">
    <source>
        <dbReference type="SAM" id="Phobius"/>
    </source>
</evidence>
<organism evidence="8 9">
    <name type="scientific">Paramecium bursaria Chlorella virus CVA-1</name>
    <dbReference type="NCBI Taxonomy" id="42683"/>
    <lineage>
        <taxon>Viruses</taxon>
        <taxon>Varidnaviria</taxon>
        <taxon>Bamfordvirae</taxon>
        <taxon>Nucleocytoviricota</taxon>
        <taxon>Megaviricetes</taxon>
        <taxon>Algavirales</taxon>
        <taxon>Phycodnaviridae</taxon>
        <taxon>Chlorovirus</taxon>
        <taxon>Chlorovirus conductrix</taxon>
        <taxon>Paramecium bursaria Chlorella virus A1</taxon>
    </lineage>
</organism>
<dbReference type="Proteomes" id="UP000243236">
    <property type="component" value="Segment"/>
</dbReference>
<evidence type="ECO:0000256" key="4">
    <source>
        <dbReference type="ARBA" id="ARBA00022692"/>
    </source>
</evidence>
<dbReference type="SUPFAM" id="SSF81338">
    <property type="entry name" value="Aquaporin-like"/>
    <property type="match status" value="1"/>
</dbReference>
<dbReference type="GO" id="GO:0015254">
    <property type="term" value="F:glycerol channel activity"/>
    <property type="evidence" value="ECO:0007669"/>
    <property type="project" value="TreeGrafter"/>
</dbReference>
<evidence type="ECO:0000256" key="2">
    <source>
        <dbReference type="ARBA" id="ARBA00006175"/>
    </source>
</evidence>
<name>M1HVC4_9PHYC</name>
<keyword evidence="5 7" id="KW-1133">Transmembrane helix</keyword>
<evidence type="ECO:0000313" key="8">
    <source>
        <dbReference type="EMBL" id="AGE50370.1"/>
    </source>
</evidence>
<keyword evidence="4 7" id="KW-0812">Transmembrane</keyword>
<dbReference type="GO" id="GO:0005886">
    <property type="term" value="C:plasma membrane"/>
    <property type="evidence" value="ECO:0007669"/>
    <property type="project" value="TreeGrafter"/>
</dbReference>
<dbReference type="InterPro" id="IPR050363">
    <property type="entry name" value="MIP/Aquaporin"/>
</dbReference>
<dbReference type="GO" id="GO:0015250">
    <property type="term" value="F:water channel activity"/>
    <property type="evidence" value="ECO:0007669"/>
    <property type="project" value="TreeGrafter"/>
</dbReference>
<feature type="transmembrane region" description="Helical" evidence="7">
    <location>
        <begin position="40"/>
        <end position="67"/>
    </location>
</feature>
<comment type="similarity">
    <text evidence="2">Belongs to the MIP/aquaporin (TC 1.A.8) family.</text>
</comment>
<dbReference type="GeneID" id="41900271"/>
<feature type="transmembrane region" description="Helical" evidence="7">
    <location>
        <begin position="192"/>
        <end position="216"/>
    </location>
</feature>
<feature type="transmembrane region" description="Helical" evidence="7">
    <location>
        <begin position="237"/>
        <end position="259"/>
    </location>
</feature>
<evidence type="ECO:0000313" key="9">
    <source>
        <dbReference type="Proteomes" id="UP000243236"/>
    </source>
</evidence>
<gene>
    <name evidence="8" type="primary">CVA-1_045R</name>
    <name evidence="8" type="ORF">PBCVCVA1_045R</name>
</gene>
<comment type="subcellular location">
    <subcellularLocation>
        <location evidence="1">Membrane</location>
        <topology evidence="1">Multi-pass membrane protein</topology>
    </subcellularLocation>
</comment>
<dbReference type="EMBL" id="JX997159">
    <property type="protein sequence ID" value="AGE50370.1"/>
    <property type="molecule type" value="Genomic_DNA"/>
</dbReference>
<proteinExistence type="inferred from homology"/>
<reference evidence="8 9" key="1">
    <citation type="submission" date="2012-10" db="EMBL/GenBank/DDBJ databases">
        <title>Towards defining the chloroviruses: a genomic journey through a genus of large DNA viruses.</title>
        <authorList>
            <person name="Jeanniard A."/>
            <person name="Dunigan D.D."/>
            <person name="Gurnon J.R."/>
            <person name="Agarkova I."/>
            <person name="Kang M."/>
            <person name="Vitek J."/>
            <person name="Duncan G."/>
            <person name="McClung O.W."/>
            <person name="Larsen M."/>
            <person name="Claverie J.-M."/>
            <person name="Van Etten J.L."/>
            <person name="Blanc G."/>
        </authorList>
    </citation>
    <scope>NUCLEOTIDE SEQUENCE [LARGE SCALE GENOMIC DNA]</scope>
</reference>
<accession>M1HVC4</accession>
<dbReference type="RefSeq" id="YP_009701706.1">
    <property type="nucleotide sequence ID" value="NC_044937.1"/>
</dbReference>
<dbReference type="PANTHER" id="PTHR43829">
    <property type="entry name" value="AQUAPORIN OR AQUAGLYCEROPORIN RELATED"/>
    <property type="match status" value="1"/>
</dbReference>
<feature type="transmembrane region" description="Helical" evidence="7">
    <location>
        <begin position="153"/>
        <end position="172"/>
    </location>
</feature>
<evidence type="ECO:0000256" key="6">
    <source>
        <dbReference type="ARBA" id="ARBA00023136"/>
    </source>
</evidence>